<dbReference type="InterPro" id="IPR016181">
    <property type="entry name" value="Acyl_CoA_acyltransferase"/>
</dbReference>
<dbReference type="SUPFAM" id="SSF55729">
    <property type="entry name" value="Acyl-CoA N-acyltransferases (Nat)"/>
    <property type="match status" value="1"/>
</dbReference>
<feature type="domain" description="N-acetyltransferase" evidence="3">
    <location>
        <begin position="196"/>
        <end position="367"/>
    </location>
</feature>
<name>A0A6A6S8V0_9PLEO</name>
<dbReference type="PANTHER" id="PTHR34822">
    <property type="entry name" value="GRPB DOMAIN PROTEIN (AFU_ORTHOLOGUE AFUA_1G01530)"/>
    <property type="match status" value="1"/>
</dbReference>
<reference evidence="4" key="1">
    <citation type="journal article" date="2020" name="Stud. Mycol.">
        <title>101 Dothideomycetes genomes: a test case for predicting lifestyles and emergence of pathogens.</title>
        <authorList>
            <person name="Haridas S."/>
            <person name="Albert R."/>
            <person name="Binder M."/>
            <person name="Bloem J."/>
            <person name="Labutti K."/>
            <person name="Salamov A."/>
            <person name="Andreopoulos B."/>
            <person name="Baker S."/>
            <person name="Barry K."/>
            <person name="Bills G."/>
            <person name="Bluhm B."/>
            <person name="Cannon C."/>
            <person name="Castanera R."/>
            <person name="Culley D."/>
            <person name="Daum C."/>
            <person name="Ezra D."/>
            <person name="Gonzalez J."/>
            <person name="Henrissat B."/>
            <person name="Kuo A."/>
            <person name="Liang C."/>
            <person name="Lipzen A."/>
            <person name="Lutzoni F."/>
            <person name="Magnuson J."/>
            <person name="Mondo S."/>
            <person name="Nolan M."/>
            <person name="Ohm R."/>
            <person name="Pangilinan J."/>
            <person name="Park H.-J."/>
            <person name="Ramirez L."/>
            <person name="Alfaro M."/>
            <person name="Sun H."/>
            <person name="Tritt A."/>
            <person name="Yoshinaga Y."/>
            <person name="Zwiers L.-H."/>
            <person name="Turgeon B."/>
            <person name="Goodwin S."/>
            <person name="Spatafora J."/>
            <person name="Crous P."/>
            <person name="Grigoriev I."/>
        </authorList>
    </citation>
    <scope>NUCLEOTIDE SEQUENCE</scope>
    <source>
        <strain evidence="4">CBS 473.64</strain>
    </source>
</reference>
<dbReference type="AlphaFoldDB" id="A0A6A6S8V0"/>
<keyword evidence="1" id="KW-0863">Zinc-finger</keyword>
<feature type="domain" description="RING-type" evidence="2">
    <location>
        <begin position="386"/>
        <end position="439"/>
    </location>
</feature>
<keyword evidence="5" id="KW-1185">Reference proteome</keyword>
<dbReference type="EMBL" id="MU006779">
    <property type="protein sequence ID" value="KAF2643632.1"/>
    <property type="molecule type" value="Genomic_DNA"/>
</dbReference>
<protein>
    <submittedName>
        <fullName evidence="4">UPF0157-domain-containing protein</fullName>
    </submittedName>
</protein>
<dbReference type="Gene3D" id="3.30.40.10">
    <property type="entry name" value="Zinc/RING finger domain, C3HC4 (zinc finger)"/>
    <property type="match status" value="1"/>
</dbReference>
<dbReference type="PROSITE" id="PS51186">
    <property type="entry name" value="GNAT"/>
    <property type="match status" value="1"/>
</dbReference>
<evidence type="ECO:0000313" key="4">
    <source>
        <dbReference type="EMBL" id="KAF2643632.1"/>
    </source>
</evidence>
<accession>A0A6A6S8V0</accession>
<dbReference type="InterPro" id="IPR000182">
    <property type="entry name" value="GNAT_dom"/>
</dbReference>
<dbReference type="SUPFAM" id="SSF81301">
    <property type="entry name" value="Nucleotidyltransferase"/>
    <property type="match status" value="1"/>
</dbReference>
<dbReference type="InterPro" id="IPR001841">
    <property type="entry name" value="Znf_RING"/>
</dbReference>
<dbReference type="InterPro" id="IPR043519">
    <property type="entry name" value="NT_sf"/>
</dbReference>
<sequence>MPSGNVIVEQYNPSWPSQFETIKSSLSSYLASLSVLSIEHVGSTSVPGLAAKPIIDIDIIVTRENLQAAIDCLKVNRFMYLGELGIQDRHAFQDPNQDPKRNIYLCIDGATQTRNHLGVRDILRTDSELRNEYARVKMELSGKGTNIVEYIEAKSPILQKILRETGLLSEKELSAINEANRKGGRFGVVQTGREGLVLREFVFADEDAFLGLESIEEVVRYQTWSPRTREQAKELVAEIIRNAPAVPRSHIELAVEFKGTFIGRVGTKIAESSATETLNMSTMNSIPRRADLWFAFLPSYQGKGLATEAINAFLLLLKGPLELEIECDPRNLGSMKMADRLGFDKISQDEGVFECKGEHQRMAPSPSLGHFVTHNLRTIETTLKECSICKEPFDIAHQPVQRIASHDHENACSHVFGQSCLEIWITSTNNNSNKCPICRCVWFNKPQHPSITAVLQNIMLEGQSLDMSYSVQSLIQSLGQPVNDGERRMDIYIRQIVSIMRKVPKL</sequence>
<organism evidence="4 5">
    <name type="scientific">Massarina eburnea CBS 473.64</name>
    <dbReference type="NCBI Taxonomy" id="1395130"/>
    <lineage>
        <taxon>Eukaryota</taxon>
        <taxon>Fungi</taxon>
        <taxon>Dikarya</taxon>
        <taxon>Ascomycota</taxon>
        <taxon>Pezizomycotina</taxon>
        <taxon>Dothideomycetes</taxon>
        <taxon>Pleosporomycetidae</taxon>
        <taxon>Pleosporales</taxon>
        <taxon>Massarineae</taxon>
        <taxon>Massarinaceae</taxon>
        <taxon>Massarina</taxon>
    </lineage>
</organism>
<dbReference type="SUPFAM" id="SSF57850">
    <property type="entry name" value="RING/U-box"/>
    <property type="match status" value="1"/>
</dbReference>
<keyword evidence="1" id="KW-0862">Zinc</keyword>
<dbReference type="Pfam" id="PF04229">
    <property type="entry name" value="GrpB"/>
    <property type="match status" value="1"/>
</dbReference>
<dbReference type="OrthoDB" id="630895at2759"/>
<dbReference type="Gene3D" id="3.30.460.10">
    <property type="entry name" value="Beta Polymerase, domain 2"/>
    <property type="match status" value="1"/>
</dbReference>
<evidence type="ECO:0000259" key="2">
    <source>
        <dbReference type="PROSITE" id="PS50089"/>
    </source>
</evidence>
<dbReference type="Gene3D" id="3.40.630.30">
    <property type="match status" value="1"/>
</dbReference>
<evidence type="ECO:0000256" key="1">
    <source>
        <dbReference type="PROSITE-ProRule" id="PRU00175"/>
    </source>
</evidence>
<dbReference type="Pfam" id="PF13639">
    <property type="entry name" value="zf-RING_2"/>
    <property type="match status" value="1"/>
</dbReference>
<dbReference type="Pfam" id="PF13302">
    <property type="entry name" value="Acetyltransf_3"/>
    <property type="match status" value="1"/>
</dbReference>
<gene>
    <name evidence="4" type="ORF">P280DRAFT_546556</name>
</gene>
<dbReference type="InterPro" id="IPR007344">
    <property type="entry name" value="GrpB/CoaE"/>
</dbReference>
<dbReference type="PROSITE" id="PS50089">
    <property type="entry name" value="ZF_RING_2"/>
    <property type="match status" value="1"/>
</dbReference>
<dbReference type="PANTHER" id="PTHR34822:SF1">
    <property type="entry name" value="GRPB FAMILY PROTEIN"/>
    <property type="match status" value="1"/>
</dbReference>
<dbReference type="InterPro" id="IPR013083">
    <property type="entry name" value="Znf_RING/FYVE/PHD"/>
</dbReference>
<proteinExistence type="predicted"/>
<dbReference type="GO" id="GO:0008270">
    <property type="term" value="F:zinc ion binding"/>
    <property type="evidence" value="ECO:0007669"/>
    <property type="project" value="UniProtKB-KW"/>
</dbReference>
<evidence type="ECO:0000259" key="3">
    <source>
        <dbReference type="PROSITE" id="PS51186"/>
    </source>
</evidence>
<dbReference type="GO" id="GO:0016747">
    <property type="term" value="F:acyltransferase activity, transferring groups other than amino-acyl groups"/>
    <property type="evidence" value="ECO:0007669"/>
    <property type="project" value="InterPro"/>
</dbReference>
<keyword evidence="1" id="KW-0479">Metal-binding</keyword>
<evidence type="ECO:0000313" key="5">
    <source>
        <dbReference type="Proteomes" id="UP000799753"/>
    </source>
</evidence>
<dbReference type="Proteomes" id="UP000799753">
    <property type="component" value="Unassembled WGS sequence"/>
</dbReference>